<keyword evidence="4" id="KW-1003">Cell membrane</keyword>
<evidence type="ECO:0000256" key="8">
    <source>
        <dbReference type="RuleBase" id="RU363032"/>
    </source>
</evidence>
<feature type="transmembrane region" description="Helical" evidence="8">
    <location>
        <begin position="99"/>
        <end position="121"/>
    </location>
</feature>
<evidence type="ECO:0000259" key="9">
    <source>
        <dbReference type="PROSITE" id="PS50928"/>
    </source>
</evidence>
<dbReference type="RefSeq" id="WP_065541267.1">
    <property type="nucleotide sequence ID" value="NZ_CP015405.2"/>
</dbReference>
<protein>
    <submittedName>
        <fullName evidence="10">Putrescine ABC transporter permease PotI</fullName>
    </submittedName>
</protein>
<dbReference type="InterPro" id="IPR000515">
    <property type="entry name" value="MetI-like"/>
</dbReference>
<dbReference type="STRING" id="1796616.A4V09_04290"/>
<dbReference type="SUPFAM" id="SSF161098">
    <property type="entry name" value="MetI-like"/>
    <property type="match status" value="1"/>
</dbReference>
<feature type="domain" description="ABC transmembrane type-1" evidence="9">
    <location>
        <begin position="61"/>
        <end position="252"/>
    </location>
</feature>
<evidence type="ECO:0000313" key="11">
    <source>
        <dbReference type="Proteomes" id="UP000092574"/>
    </source>
</evidence>
<evidence type="ECO:0000256" key="7">
    <source>
        <dbReference type="ARBA" id="ARBA00023136"/>
    </source>
</evidence>
<feature type="transmembrane region" description="Helical" evidence="8">
    <location>
        <begin position="174"/>
        <end position="198"/>
    </location>
</feature>
<name>A0A1C7I5W8_9FIRM</name>
<sequence>MRKKHKLSGIYLAVLLLIMYLPIVMVVIFSFNESKLTASFTGFSLKWYETLWHDRDIKEALFNSILLGVISCAVSAVIGTLGAVGMARADYKTKGMMEYLSTVPIMIPEIILGMVFLAFFSLLNLPFGMTTLVIAHTTFCIPYIFMMVKARLVGIDRSLEEAARDLGASQIRTFFDITLPLIMPAVLSGSLLAFAMSFDDVVISIFVNGPRLNTLPVKVYTQLKTGVTPEINALCTIILVAIVLVLGISALVQKRQERRRGELSER</sequence>
<keyword evidence="6 8" id="KW-1133">Transmembrane helix</keyword>
<dbReference type="Gene3D" id="1.10.3720.10">
    <property type="entry name" value="MetI-like"/>
    <property type="match status" value="1"/>
</dbReference>
<dbReference type="GO" id="GO:0055085">
    <property type="term" value="P:transmembrane transport"/>
    <property type="evidence" value="ECO:0007669"/>
    <property type="project" value="InterPro"/>
</dbReference>
<dbReference type="KEGG" id="byl:A4V09_04290"/>
<evidence type="ECO:0000256" key="6">
    <source>
        <dbReference type="ARBA" id="ARBA00022989"/>
    </source>
</evidence>
<dbReference type="GO" id="GO:0005886">
    <property type="term" value="C:plasma membrane"/>
    <property type="evidence" value="ECO:0007669"/>
    <property type="project" value="UniProtKB-SubCell"/>
</dbReference>
<evidence type="ECO:0000313" key="10">
    <source>
        <dbReference type="EMBL" id="ANU75050.1"/>
    </source>
</evidence>
<feature type="transmembrane region" description="Helical" evidence="8">
    <location>
        <begin position="65"/>
        <end position="87"/>
    </location>
</feature>
<keyword evidence="11" id="KW-1185">Reference proteome</keyword>
<dbReference type="PROSITE" id="PS50928">
    <property type="entry name" value="ABC_TM1"/>
    <property type="match status" value="1"/>
</dbReference>
<keyword evidence="3 8" id="KW-0813">Transport</keyword>
<evidence type="ECO:0000256" key="1">
    <source>
        <dbReference type="ARBA" id="ARBA00004651"/>
    </source>
</evidence>
<keyword evidence="7 8" id="KW-0472">Membrane</keyword>
<evidence type="ECO:0000256" key="3">
    <source>
        <dbReference type="ARBA" id="ARBA00022448"/>
    </source>
</evidence>
<dbReference type="PANTHER" id="PTHR43848">
    <property type="entry name" value="PUTRESCINE TRANSPORT SYSTEM PERMEASE PROTEIN POTI"/>
    <property type="match status" value="1"/>
</dbReference>
<dbReference type="Proteomes" id="UP000092574">
    <property type="component" value="Chromosome"/>
</dbReference>
<comment type="subcellular location">
    <subcellularLocation>
        <location evidence="1 8">Cell membrane</location>
        <topology evidence="1 8">Multi-pass membrane protein</topology>
    </subcellularLocation>
</comment>
<evidence type="ECO:0000256" key="2">
    <source>
        <dbReference type="ARBA" id="ARBA00007069"/>
    </source>
</evidence>
<dbReference type="AlphaFoldDB" id="A0A1C7I5W8"/>
<dbReference type="PANTHER" id="PTHR43848:SF2">
    <property type="entry name" value="PUTRESCINE TRANSPORT SYSTEM PERMEASE PROTEIN POTI"/>
    <property type="match status" value="1"/>
</dbReference>
<dbReference type="InterPro" id="IPR035906">
    <property type="entry name" value="MetI-like_sf"/>
</dbReference>
<evidence type="ECO:0000256" key="4">
    <source>
        <dbReference type="ARBA" id="ARBA00022475"/>
    </source>
</evidence>
<organism evidence="10 11">
    <name type="scientific">Blautia pseudococcoides</name>
    <dbReference type="NCBI Taxonomy" id="1796616"/>
    <lineage>
        <taxon>Bacteria</taxon>
        <taxon>Bacillati</taxon>
        <taxon>Bacillota</taxon>
        <taxon>Clostridia</taxon>
        <taxon>Lachnospirales</taxon>
        <taxon>Lachnospiraceae</taxon>
        <taxon>Blautia</taxon>
    </lineage>
</organism>
<proteinExistence type="inferred from homology"/>
<evidence type="ECO:0000256" key="5">
    <source>
        <dbReference type="ARBA" id="ARBA00022692"/>
    </source>
</evidence>
<dbReference type="CDD" id="cd06261">
    <property type="entry name" value="TM_PBP2"/>
    <property type="match status" value="1"/>
</dbReference>
<accession>A0A1C7I5W8</accession>
<gene>
    <name evidence="10" type="ORF">A4V09_04290</name>
</gene>
<feature type="transmembrane region" description="Helical" evidence="8">
    <location>
        <begin position="12"/>
        <end position="31"/>
    </location>
</feature>
<dbReference type="EMBL" id="CP015405">
    <property type="protein sequence ID" value="ANU75050.1"/>
    <property type="molecule type" value="Genomic_DNA"/>
</dbReference>
<feature type="transmembrane region" description="Helical" evidence="8">
    <location>
        <begin position="231"/>
        <end position="252"/>
    </location>
</feature>
<comment type="similarity">
    <text evidence="2">Belongs to the binding-protein-dependent transport system permease family. CysTW subfamily.</text>
</comment>
<feature type="transmembrane region" description="Helical" evidence="8">
    <location>
        <begin position="127"/>
        <end position="148"/>
    </location>
</feature>
<dbReference type="OrthoDB" id="9782004at2"/>
<reference evidence="10" key="1">
    <citation type="submission" date="2017-04" db="EMBL/GenBank/DDBJ databases">
        <title>Complete Genome Sequences of Twelve Strains of a Stable Defined Moderately Diverse Mouse Microbiota 2 (sDMDMm2).</title>
        <authorList>
            <person name="Uchimura Y."/>
            <person name="Wyss M."/>
            <person name="Brugiroux S."/>
            <person name="Limenitakis J.P."/>
            <person name="Stecher B."/>
            <person name="McCoy K.D."/>
            <person name="Macpherson A.J."/>
        </authorList>
    </citation>
    <scope>NUCLEOTIDE SEQUENCE</scope>
    <source>
        <strain evidence="10">YL58</strain>
    </source>
</reference>
<keyword evidence="5 8" id="KW-0812">Transmembrane</keyword>
<dbReference type="Pfam" id="PF00528">
    <property type="entry name" value="BPD_transp_1"/>
    <property type="match status" value="1"/>
</dbReference>
<dbReference type="InterPro" id="IPR051789">
    <property type="entry name" value="Bact_Polyamine_Transport"/>
</dbReference>